<dbReference type="CDD" id="cd12148">
    <property type="entry name" value="fungal_TF_MHR"/>
    <property type="match status" value="1"/>
</dbReference>
<dbReference type="GO" id="GO:0008270">
    <property type="term" value="F:zinc ion binding"/>
    <property type="evidence" value="ECO:0007669"/>
    <property type="project" value="InterPro"/>
</dbReference>
<accession>A0A6A5QIZ4</accession>
<evidence type="ECO:0000313" key="4">
    <source>
        <dbReference type="EMBL" id="KAF1914820.1"/>
    </source>
</evidence>
<dbReference type="PANTHER" id="PTHR47256">
    <property type="entry name" value="ZN(II)2CYS6 TRANSCRIPTION FACTOR (EUROFUNG)-RELATED"/>
    <property type="match status" value="1"/>
</dbReference>
<dbReference type="SMART" id="SM00066">
    <property type="entry name" value="GAL4"/>
    <property type="match status" value="1"/>
</dbReference>
<gene>
    <name evidence="4" type="ORF">BDU57DRAFT_589002</name>
</gene>
<feature type="compositionally biased region" description="Polar residues" evidence="2">
    <location>
        <begin position="123"/>
        <end position="137"/>
    </location>
</feature>
<dbReference type="OrthoDB" id="1919336at2759"/>
<evidence type="ECO:0000256" key="2">
    <source>
        <dbReference type="SAM" id="MobiDB-lite"/>
    </source>
</evidence>
<dbReference type="InterPro" id="IPR001138">
    <property type="entry name" value="Zn2Cys6_DnaBD"/>
</dbReference>
<protein>
    <recommendedName>
        <fullName evidence="3">Zn(2)-C6 fungal-type domain-containing protein</fullName>
    </recommendedName>
</protein>
<sequence length="715" mass="78512">MSRREIAPRPPGEVVPLPDPATMARKTKVAIACESCRIRRVKCDGAKPRCQACSRQASECVYQSPANLQYQQQKGVIGDLEKDKSALYEILWSLQNTSPEQATSLLALLRSDQEDLGPILLHFSQNPKQPANTTASGKESPAASTTSQAAAPTSFATTQSLDHHRLLTAQGPAALPSIQHENTRPRDLKVPLEWFFNCVGALFYIMNKDEVEQSIETIANIDAPIGDIVAANKDARTTTIAGGLAGMASIGVLHAQLANSATAPPAELADYFYAVAKLSLDVAIEHDPLYAVKICALIAMYNIMIHATVSLAYLDLGISLARRYGIDAAEKSNLSSAEYDDASRTYRTLVHLQCWLSASLDYLSDALGSAALNATEDPNAPPEYTIRRECVKVSIIKAEMLHRILKATPVPENIVINFHNRLEQFHNQLPGWMTLRQLIADDGSDLMKQFRPIIFYVHLFYLSAMMLLCRRLITSYVATDSVGTVALPAEAQRAIRDGFVAAQTNARVMGSMLAEGKVVQVCWLCIFTSYTAGVMVAYKATQKAIHGLPITADLAIMTKCVNVLSYCALKDAMAGRFRDLLVNELGGLQEVGTSDTEWGSGSNMGDWTCNNVLFDFQEGTSELHMTARRLLHLIQRPVSGLREVEMRSTSSNRAETTMGTHLEWQWEFKSNGYMDNLAEPQHVCDTRSAVEKATEELRQKPAGSAWVTWTPPVGV</sequence>
<dbReference type="InterPro" id="IPR036864">
    <property type="entry name" value="Zn2-C6_fun-type_DNA-bd_sf"/>
</dbReference>
<proteinExistence type="predicted"/>
<name>A0A6A5QIZ4_AMPQU</name>
<dbReference type="Proteomes" id="UP000800096">
    <property type="component" value="Unassembled WGS sequence"/>
</dbReference>
<dbReference type="EMBL" id="ML979137">
    <property type="protein sequence ID" value="KAF1914820.1"/>
    <property type="molecule type" value="Genomic_DNA"/>
</dbReference>
<dbReference type="AlphaFoldDB" id="A0A6A5QIZ4"/>
<dbReference type="PROSITE" id="PS00463">
    <property type="entry name" value="ZN2_CY6_FUNGAL_1"/>
    <property type="match status" value="1"/>
</dbReference>
<dbReference type="SUPFAM" id="SSF57701">
    <property type="entry name" value="Zn2/Cys6 DNA-binding domain"/>
    <property type="match status" value="1"/>
</dbReference>
<dbReference type="CDD" id="cd00067">
    <property type="entry name" value="GAL4"/>
    <property type="match status" value="1"/>
</dbReference>
<dbReference type="Gene3D" id="4.10.240.10">
    <property type="entry name" value="Zn(2)-C6 fungal-type DNA-binding domain"/>
    <property type="match status" value="1"/>
</dbReference>
<dbReference type="PROSITE" id="PS50048">
    <property type="entry name" value="ZN2_CY6_FUNGAL_2"/>
    <property type="match status" value="1"/>
</dbReference>
<feature type="region of interest" description="Disordered" evidence="2">
    <location>
        <begin position="123"/>
        <end position="154"/>
    </location>
</feature>
<keyword evidence="5" id="KW-1185">Reference proteome</keyword>
<organism evidence="4 5">
    <name type="scientific">Ampelomyces quisqualis</name>
    <name type="common">Powdery mildew agent</name>
    <dbReference type="NCBI Taxonomy" id="50730"/>
    <lineage>
        <taxon>Eukaryota</taxon>
        <taxon>Fungi</taxon>
        <taxon>Dikarya</taxon>
        <taxon>Ascomycota</taxon>
        <taxon>Pezizomycotina</taxon>
        <taxon>Dothideomycetes</taxon>
        <taxon>Pleosporomycetidae</taxon>
        <taxon>Pleosporales</taxon>
        <taxon>Pleosporineae</taxon>
        <taxon>Phaeosphaeriaceae</taxon>
        <taxon>Ampelomyces</taxon>
    </lineage>
</organism>
<reference evidence="4" key="1">
    <citation type="journal article" date="2020" name="Stud. Mycol.">
        <title>101 Dothideomycetes genomes: a test case for predicting lifestyles and emergence of pathogens.</title>
        <authorList>
            <person name="Haridas S."/>
            <person name="Albert R."/>
            <person name="Binder M."/>
            <person name="Bloem J."/>
            <person name="Labutti K."/>
            <person name="Salamov A."/>
            <person name="Andreopoulos B."/>
            <person name="Baker S."/>
            <person name="Barry K."/>
            <person name="Bills G."/>
            <person name="Bluhm B."/>
            <person name="Cannon C."/>
            <person name="Castanera R."/>
            <person name="Culley D."/>
            <person name="Daum C."/>
            <person name="Ezra D."/>
            <person name="Gonzalez J."/>
            <person name="Henrissat B."/>
            <person name="Kuo A."/>
            <person name="Liang C."/>
            <person name="Lipzen A."/>
            <person name="Lutzoni F."/>
            <person name="Magnuson J."/>
            <person name="Mondo S."/>
            <person name="Nolan M."/>
            <person name="Ohm R."/>
            <person name="Pangilinan J."/>
            <person name="Park H.-J."/>
            <person name="Ramirez L."/>
            <person name="Alfaro M."/>
            <person name="Sun H."/>
            <person name="Tritt A."/>
            <person name="Yoshinaga Y."/>
            <person name="Zwiers L.-H."/>
            <person name="Turgeon B."/>
            <person name="Goodwin S."/>
            <person name="Spatafora J."/>
            <person name="Crous P."/>
            <person name="Grigoriev I."/>
        </authorList>
    </citation>
    <scope>NUCLEOTIDE SEQUENCE</scope>
    <source>
        <strain evidence="4">HMLAC05119</strain>
    </source>
</reference>
<feature type="compositionally biased region" description="Low complexity" evidence="2">
    <location>
        <begin position="140"/>
        <end position="154"/>
    </location>
</feature>
<feature type="domain" description="Zn(2)-C6 fungal-type" evidence="3">
    <location>
        <begin position="32"/>
        <end position="62"/>
    </location>
</feature>
<dbReference type="InterPro" id="IPR053187">
    <property type="entry name" value="Notoamide_regulator"/>
</dbReference>
<dbReference type="Pfam" id="PF00172">
    <property type="entry name" value="Zn_clus"/>
    <property type="match status" value="1"/>
</dbReference>
<keyword evidence="1" id="KW-0539">Nucleus</keyword>
<evidence type="ECO:0000256" key="1">
    <source>
        <dbReference type="ARBA" id="ARBA00023242"/>
    </source>
</evidence>
<evidence type="ECO:0000259" key="3">
    <source>
        <dbReference type="PROSITE" id="PS50048"/>
    </source>
</evidence>
<dbReference type="GO" id="GO:0000981">
    <property type="term" value="F:DNA-binding transcription factor activity, RNA polymerase II-specific"/>
    <property type="evidence" value="ECO:0007669"/>
    <property type="project" value="InterPro"/>
</dbReference>
<dbReference type="PANTHER" id="PTHR47256:SF1">
    <property type="entry name" value="ZN(II)2CYS6 TRANSCRIPTION FACTOR (EUROFUNG)"/>
    <property type="match status" value="1"/>
</dbReference>
<evidence type="ECO:0000313" key="5">
    <source>
        <dbReference type="Proteomes" id="UP000800096"/>
    </source>
</evidence>